<evidence type="ECO:0000313" key="2">
    <source>
        <dbReference type="EMBL" id="KAK0705918.1"/>
    </source>
</evidence>
<evidence type="ECO:0000313" key="3">
    <source>
        <dbReference type="Proteomes" id="UP001172101"/>
    </source>
</evidence>
<comment type="caution">
    <text evidence="2">The sequence shown here is derived from an EMBL/GenBank/DDBJ whole genome shotgun (WGS) entry which is preliminary data.</text>
</comment>
<feature type="compositionally biased region" description="Polar residues" evidence="1">
    <location>
        <begin position="118"/>
        <end position="160"/>
    </location>
</feature>
<dbReference type="GeneID" id="85318299"/>
<gene>
    <name evidence="2" type="ORF">B0T26DRAFT_438501</name>
</gene>
<dbReference type="Proteomes" id="UP001172101">
    <property type="component" value="Unassembled WGS sequence"/>
</dbReference>
<proteinExistence type="predicted"/>
<dbReference type="RefSeq" id="XP_060291012.1">
    <property type="nucleotide sequence ID" value="XM_060435029.1"/>
</dbReference>
<feature type="compositionally biased region" description="Basic and acidic residues" evidence="1">
    <location>
        <begin position="162"/>
        <end position="177"/>
    </location>
</feature>
<protein>
    <submittedName>
        <fullName evidence="2">Uncharacterized protein</fullName>
    </submittedName>
</protein>
<organism evidence="2 3">
    <name type="scientific">Lasiosphaeria miniovina</name>
    <dbReference type="NCBI Taxonomy" id="1954250"/>
    <lineage>
        <taxon>Eukaryota</taxon>
        <taxon>Fungi</taxon>
        <taxon>Dikarya</taxon>
        <taxon>Ascomycota</taxon>
        <taxon>Pezizomycotina</taxon>
        <taxon>Sordariomycetes</taxon>
        <taxon>Sordariomycetidae</taxon>
        <taxon>Sordariales</taxon>
        <taxon>Lasiosphaeriaceae</taxon>
        <taxon>Lasiosphaeria</taxon>
    </lineage>
</organism>
<sequence>MVAYAEGGKLAIVALYVVSPGHRAKFLDRINGLSRDEKRQLFSVLSTTQPDKSFVTFINTYITNDRVDNYRIRSNYHILSAKWKSTSSNNNGVSLVRRVKRGERAIGGPGSGDDSRVHSSSTQSDPSNISNFSPGNTTPMLQSQAEPSMSTHAFGTNNTDPRALDADNDARGTDLRETSREFQAINSSRRGGPHHGNSSKVLVQDTLPLYWLAATAQQAQDRIE</sequence>
<feature type="region of interest" description="Disordered" evidence="1">
    <location>
        <begin position="98"/>
        <end position="177"/>
    </location>
</feature>
<reference evidence="2" key="1">
    <citation type="submission" date="2023-06" db="EMBL/GenBank/DDBJ databases">
        <title>Genome-scale phylogeny and comparative genomics of the fungal order Sordariales.</title>
        <authorList>
            <consortium name="Lawrence Berkeley National Laboratory"/>
            <person name="Hensen N."/>
            <person name="Bonometti L."/>
            <person name="Westerberg I."/>
            <person name="Brannstrom I.O."/>
            <person name="Guillou S."/>
            <person name="Cros-Aarteil S."/>
            <person name="Calhoun S."/>
            <person name="Haridas S."/>
            <person name="Kuo A."/>
            <person name="Mondo S."/>
            <person name="Pangilinan J."/>
            <person name="Riley R."/>
            <person name="LaButti K."/>
            <person name="Andreopoulos B."/>
            <person name="Lipzen A."/>
            <person name="Chen C."/>
            <person name="Yanf M."/>
            <person name="Daum C."/>
            <person name="Ng V."/>
            <person name="Clum A."/>
            <person name="Steindorff A."/>
            <person name="Ohm R."/>
            <person name="Martin F."/>
            <person name="Silar P."/>
            <person name="Natvig D."/>
            <person name="Lalanne C."/>
            <person name="Gautier V."/>
            <person name="Ament-velasquez S.L."/>
            <person name="Kruys A."/>
            <person name="Hutchinson M.I."/>
            <person name="Powell A.J."/>
            <person name="Barry K."/>
            <person name="Miller A.N."/>
            <person name="Grigoriev I.V."/>
            <person name="Debuchy R."/>
            <person name="Gladieux P."/>
            <person name="Thoren M.H."/>
            <person name="Johannesson H."/>
        </authorList>
    </citation>
    <scope>NUCLEOTIDE SEQUENCE</scope>
    <source>
        <strain evidence="2">SMH2392-1A</strain>
    </source>
</reference>
<dbReference type="EMBL" id="JAUIRO010000007">
    <property type="protein sequence ID" value="KAK0705918.1"/>
    <property type="molecule type" value="Genomic_DNA"/>
</dbReference>
<keyword evidence="3" id="KW-1185">Reference proteome</keyword>
<dbReference type="AlphaFoldDB" id="A0AA40DN39"/>
<accession>A0AA40DN39</accession>
<evidence type="ECO:0000256" key="1">
    <source>
        <dbReference type="SAM" id="MobiDB-lite"/>
    </source>
</evidence>
<name>A0AA40DN39_9PEZI</name>